<dbReference type="EMBL" id="LCCF01000006">
    <property type="protein sequence ID" value="KKS25134.1"/>
    <property type="molecule type" value="Genomic_DNA"/>
</dbReference>
<organism evidence="2 3">
    <name type="scientific">Candidatus Wolfebacteria bacterium GW2011_GWA2_42_10</name>
    <dbReference type="NCBI Taxonomy" id="1619004"/>
    <lineage>
        <taxon>Bacteria</taxon>
        <taxon>Candidatus Wolfeibacteriota</taxon>
    </lineage>
</organism>
<keyword evidence="1" id="KW-0812">Transmembrane</keyword>
<protein>
    <recommendedName>
        <fullName evidence="4">Protein TolB</fullName>
    </recommendedName>
</protein>
<dbReference type="SUPFAM" id="SSF69304">
    <property type="entry name" value="Tricorn protease N-terminal domain"/>
    <property type="match status" value="1"/>
</dbReference>
<dbReference type="Gene3D" id="2.120.10.30">
    <property type="entry name" value="TolB, C-terminal domain"/>
    <property type="match status" value="1"/>
</dbReference>
<evidence type="ECO:0000313" key="2">
    <source>
        <dbReference type="EMBL" id="KKS25134.1"/>
    </source>
</evidence>
<sequence length="350" mass="38615">MSRKNITISILSLIGVNVFLLSYILNPSGEALSGRLIDKFDGSANEAPAEKNKESASRVSNHEAISPVMSGNSVIYYEKGTGRVFKTSLETNTTETISESILRDFLSAVWAPDKRQVIAKFYGPLGNEFRYYSYDTKKTIPLDRNVRSAVFSPNSSQIAYFKSTPEGGEIYISNPDGSDSHRIFKTAFLDTDLKWLADDLIVVSAINSADQLHYVFSLNRDGEIRKIFDGLMKLDTAWRGDGAAVIYSSFDNGSLESRILNLNTGTEVKISKNIAAGQCSWGTNSVVCVSRQDGGSGDEIFLINPQGDIISLTKTSQSFNPSEVMLSPDESRLIILNRPDNLIYSLRINQ</sequence>
<keyword evidence="1" id="KW-1133">Transmembrane helix</keyword>
<evidence type="ECO:0000313" key="3">
    <source>
        <dbReference type="Proteomes" id="UP000034256"/>
    </source>
</evidence>
<evidence type="ECO:0008006" key="4">
    <source>
        <dbReference type="Google" id="ProtNLM"/>
    </source>
</evidence>
<proteinExistence type="predicted"/>
<evidence type="ECO:0000256" key="1">
    <source>
        <dbReference type="SAM" id="Phobius"/>
    </source>
</evidence>
<dbReference type="PANTHER" id="PTHR36842">
    <property type="entry name" value="PROTEIN TOLB HOMOLOG"/>
    <property type="match status" value="1"/>
</dbReference>
<dbReference type="InterPro" id="IPR011042">
    <property type="entry name" value="6-blade_b-propeller_TolB-like"/>
</dbReference>
<dbReference type="AlphaFoldDB" id="A0A0G0XJT3"/>
<comment type="caution">
    <text evidence="2">The sequence shown here is derived from an EMBL/GenBank/DDBJ whole genome shotgun (WGS) entry which is preliminary data.</text>
</comment>
<keyword evidence="1" id="KW-0472">Membrane</keyword>
<dbReference type="Proteomes" id="UP000034256">
    <property type="component" value="Unassembled WGS sequence"/>
</dbReference>
<accession>A0A0G0XJT3</accession>
<name>A0A0G0XJT3_9BACT</name>
<dbReference type="PANTHER" id="PTHR36842:SF1">
    <property type="entry name" value="PROTEIN TOLB"/>
    <property type="match status" value="1"/>
</dbReference>
<feature type="transmembrane region" description="Helical" evidence="1">
    <location>
        <begin position="6"/>
        <end position="25"/>
    </location>
</feature>
<gene>
    <name evidence="2" type="ORF">UU85_C0006G0002</name>
</gene>
<reference evidence="2 3" key="1">
    <citation type="journal article" date="2015" name="Nature">
        <title>rRNA introns, odd ribosomes, and small enigmatic genomes across a large radiation of phyla.</title>
        <authorList>
            <person name="Brown C.T."/>
            <person name="Hug L.A."/>
            <person name="Thomas B.C."/>
            <person name="Sharon I."/>
            <person name="Castelle C.J."/>
            <person name="Singh A."/>
            <person name="Wilkins M.J."/>
            <person name="Williams K.H."/>
            <person name="Banfield J.F."/>
        </authorList>
    </citation>
    <scope>NUCLEOTIDE SEQUENCE [LARGE SCALE GENOMIC DNA]</scope>
</reference>